<comment type="caution">
    <text evidence="1">The sequence shown here is derived from an EMBL/GenBank/DDBJ whole genome shotgun (WGS) entry which is preliminary data.</text>
</comment>
<reference evidence="1 2" key="1">
    <citation type="journal article" date="2020" name="Mol. Biol. Evol.">
        <title>Distinct Expression and Methylation Patterns for Genes with Different Fates following a Single Whole-Genome Duplication in Flowering Plants.</title>
        <authorList>
            <person name="Shi T."/>
            <person name="Rahmani R.S."/>
            <person name="Gugger P.F."/>
            <person name="Wang M."/>
            <person name="Li H."/>
            <person name="Zhang Y."/>
            <person name="Li Z."/>
            <person name="Wang Q."/>
            <person name="Van de Peer Y."/>
            <person name="Marchal K."/>
            <person name="Chen J."/>
        </authorList>
    </citation>
    <scope>NUCLEOTIDE SEQUENCE [LARGE SCALE GENOMIC DNA]</scope>
    <source>
        <tissue evidence="1">Leaf</tissue>
    </source>
</reference>
<evidence type="ECO:0000313" key="1">
    <source>
        <dbReference type="EMBL" id="DAD44582.1"/>
    </source>
</evidence>
<accession>A0A822ZHG5</accession>
<dbReference type="EMBL" id="DUZY01000007">
    <property type="protein sequence ID" value="DAD44582.1"/>
    <property type="molecule type" value="Genomic_DNA"/>
</dbReference>
<keyword evidence="2" id="KW-1185">Reference proteome</keyword>
<evidence type="ECO:0000313" key="2">
    <source>
        <dbReference type="Proteomes" id="UP000607653"/>
    </source>
</evidence>
<proteinExistence type="predicted"/>
<protein>
    <submittedName>
        <fullName evidence="1">Uncharacterized protein</fullName>
    </submittedName>
</protein>
<dbReference type="AlphaFoldDB" id="A0A822ZHG5"/>
<name>A0A822ZHG5_NELNU</name>
<sequence length="59" mass="6911">MHTNLHLKDILQYQVMLKPYINFNLHLNKIDEKQKTGTLICILSPNDKRTPPPPDLTEK</sequence>
<gene>
    <name evidence="1" type="ORF">HUJ06_002812</name>
</gene>
<dbReference type="Proteomes" id="UP000607653">
    <property type="component" value="Unassembled WGS sequence"/>
</dbReference>
<organism evidence="1 2">
    <name type="scientific">Nelumbo nucifera</name>
    <name type="common">Sacred lotus</name>
    <dbReference type="NCBI Taxonomy" id="4432"/>
    <lineage>
        <taxon>Eukaryota</taxon>
        <taxon>Viridiplantae</taxon>
        <taxon>Streptophyta</taxon>
        <taxon>Embryophyta</taxon>
        <taxon>Tracheophyta</taxon>
        <taxon>Spermatophyta</taxon>
        <taxon>Magnoliopsida</taxon>
        <taxon>Proteales</taxon>
        <taxon>Nelumbonaceae</taxon>
        <taxon>Nelumbo</taxon>
    </lineage>
</organism>